<proteinExistence type="predicted"/>
<comment type="caution">
    <text evidence="1">The sequence shown here is derived from an EMBL/GenBank/DDBJ whole genome shotgun (WGS) entry which is preliminary data.</text>
</comment>
<accession>A0ABR6E278</accession>
<keyword evidence="2" id="KW-1185">Reference proteome</keyword>
<protein>
    <submittedName>
        <fullName evidence="1">Uncharacterized protein</fullName>
    </submittedName>
</protein>
<sequence length="33" mass="3449">MIGDMRGIEAVRGIGDMRGFVDVLGGLRGLMGV</sequence>
<dbReference type="Proteomes" id="UP000548119">
    <property type="component" value="Unassembled WGS sequence"/>
</dbReference>
<name>A0ABR6E278_9HYPH</name>
<gene>
    <name evidence="1" type="ORF">GGR10_000516</name>
</gene>
<reference evidence="1 2" key="1">
    <citation type="submission" date="2020-08" db="EMBL/GenBank/DDBJ databases">
        <title>Genomic Encyclopedia of Type Strains, Phase IV (KMG-IV): sequencing the most valuable type-strain genomes for metagenomic binning, comparative biology and taxonomic classification.</title>
        <authorList>
            <person name="Goeker M."/>
        </authorList>
    </citation>
    <scope>NUCLEOTIDE SEQUENCE [LARGE SCALE GENOMIC DNA]</scope>
    <source>
        <strain evidence="1 2">DSM 21431</strain>
    </source>
</reference>
<evidence type="ECO:0000313" key="2">
    <source>
        <dbReference type="Proteomes" id="UP000548119"/>
    </source>
</evidence>
<organism evidence="1 2">
    <name type="scientific">Bartonella chomelii</name>
    <dbReference type="NCBI Taxonomy" id="236402"/>
    <lineage>
        <taxon>Bacteria</taxon>
        <taxon>Pseudomonadati</taxon>
        <taxon>Pseudomonadota</taxon>
        <taxon>Alphaproteobacteria</taxon>
        <taxon>Hyphomicrobiales</taxon>
        <taxon>Bartonellaceae</taxon>
        <taxon>Bartonella</taxon>
    </lineage>
</organism>
<dbReference type="EMBL" id="JACJIR010000002">
    <property type="protein sequence ID" value="MBA9082675.1"/>
    <property type="molecule type" value="Genomic_DNA"/>
</dbReference>
<evidence type="ECO:0000313" key="1">
    <source>
        <dbReference type="EMBL" id="MBA9082675.1"/>
    </source>
</evidence>